<reference evidence="2 3" key="1">
    <citation type="submission" date="2019-02" db="EMBL/GenBank/DDBJ databases">
        <title>Hyunsoonleella sp., isolated from marine sediment.</title>
        <authorList>
            <person name="Liu B.-T."/>
        </authorList>
    </citation>
    <scope>NUCLEOTIDE SEQUENCE [LARGE SCALE GENOMIC DNA]</scope>
    <source>
        <strain evidence="2 3">T58</strain>
    </source>
</reference>
<protein>
    <submittedName>
        <fullName evidence="2">Uncharacterized protein</fullName>
    </submittedName>
</protein>
<keyword evidence="1" id="KW-0812">Transmembrane</keyword>
<keyword evidence="3" id="KW-1185">Reference proteome</keyword>
<evidence type="ECO:0000256" key="1">
    <source>
        <dbReference type="SAM" id="Phobius"/>
    </source>
</evidence>
<dbReference type="AlphaFoldDB" id="A0A4Q9FCQ2"/>
<proteinExistence type="predicted"/>
<name>A0A4Q9FCQ2_9FLAO</name>
<sequence length="148" mass="16750">MNKRVFWFYGALLVSIIVLVLLFTRSSVLTIALDKNSTIPLGTFITWAGIISLPLALYWGIYNLRKPSLRFHKFLALLLKVVLVISLLWVPISYGLAGNLSFTFSETTTFQGGQLAMRIFWILSYGIAIGTISIVLLYWISLVFKKNQ</sequence>
<feature type="transmembrane region" description="Helical" evidence="1">
    <location>
        <begin position="117"/>
        <end position="140"/>
    </location>
</feature>
<keyword evidence="1" id="KW-0472">Membrane</keyword>
<dbReference type="OrthoDB" id="982344at2"/>
<dbReference type="Proteomes" id="UP000291142">
    <property type="component" value="Unassembled WGS sequence"/>
</dbReference>
<feature type="transmembrane region" description="Helical" evidence="1">
    <location>
        <begin position="44"/>
        <end position="62"/>
    </location>
</feature>
<feature type="transmembrane region" description="Helical" evidence="1">
    <location>
        <begin position="7"/>
        <end position="24"/>
    </location>
</feature>
<organism evidence="2 3">
    <name type="scientific">Hyunsoonleella flava</name>
    <dbReference type="NCBI Taxonomy" id="2527939"/>
    <lineage>
        <taxon>Bacteria</taxon>
        <taxon>Pseudomonadati</taxon>
        <taxon>Bacteroidota</taxon>
        <taxon>Flavobacteriia</taxon>
        <taxon>Flavobacteriales</taxon>
        <taxon>Flavobacteriaceae</taxon>
    </lineage>
</organism>
<gene>
    <name evidence="2" type="ORF">EYD45_12585</name>
</gene>
<dbReference type="RefSeq" id="WP_130964913.1">
    <property type="nucleotide sequence ID" value="NZ_SIRT01000011.1"/>
</dbReference>
<evidence type="ECO:0000313" key="3">
    <source>
        <dbReference type="Proteomes" id="UP000291142"/>
    </source>
</evidence>
<dbReference type="EMBL" id="SIRT01000011">
    <property type="protein sequence ID" value="TBN01860.1"/>
    <property type="molecule type" value="Genomic_DNA"/>
</dbReference>
<comment type="caution">
    <text evidence="2">The sequence shown here is derived from an EMBL/GenBank/DDBJ whole genome shotgun (WGS) entry which is preliminary data.</text>
</comment>
<keyword evidence="1" id="KW-1133">Transmembrane helix</keyword>
<accession>A0A4Q9FCQ2</accession>
<feature type="transmembrane region" description="Helical" evidence="1">
    <location>
        <begin position="74"/>
        <end position="97"/>
    </location>
</feature>
<evidence type="ECO:0000313" key="2">
    <source>
        <dbReference type="EMBL" id="TBN01860.1"/>
    </source>
</evidence>